<dbReference type="Proteomes" id="UP000299102">
    <property type="component" value="Unassembled WGS sequence"/>
</dbReference>
<name>A0A4C2A246_EUMVA</name>
<accession>A0A4C2A246</accession>
<comment type="caution">
    <text evidence="1">The sequence shown here is derived from an EMBL/GenBank/DDBJ whole genome shotgun (WGS) entry which is preliminary data.</text>
</comment>
<organism evidence="1 2">
    <name type="scientific">Eumeta variegata</name>
    <name type="common">Bagworm moth</name>
    <name type="synonym">Eumeta japonica</name>
    <dbReference type="NCBI Taxonomy" id="151549"/>
    <lineage>
        <taxon>Eukaryota</taxon>
        <taxon>Metazoa</taxon>
        <taxon>Ecdysozoa</taxon>
        <taxon>Arthropoda</taxon>
        <taxon>Hexapoda</taxon>
        <taxon>Insecta</taxon>
        <taxon>Pterygota</taxon>
        <taxon>Neoptera</taxon>
        <taxon>Endopterygota</taxon>
        <taxon>Lepidoptera</taxon>
        <taxon>Glossata</taxon>
        <taxon>Ditrysia</taxon>
        <taxon>Tineoidea</taxon>
        <taxon>Psychidae</taxon>
        <taxon>Oiketicinae</taxon>
        <taxon>Eumeta</taxon>
    </lineage>
</organism>
<dbReference type="AlphaFoldDB" id="A0A4C2A246"/>
<evidence type="ECO:0000313" key="1">
    <source>
        <dbReference type="EMBL" id="GBP92987.1"/>
    </source>
</evidence>
<protein>
    <submittedName>
        <fullName evidence="1">Uncharacterized protein</fullName>
    </submittedName>
</protein>
<evidence type="ECO:0000313" key="2">
    <source>
        <dbReference type="Proteomes" id="UP000299102"/>
    </source>
</evidence>
<gene>
    <name evidence="1" type="ORF">EVAR_100935_1</name>
</gene>
<reference evidence="1 2" key="1">
    <citation type="journal article" date="2019" name="Commun. Biol.">
        <title>The bagworm genome reveals a unique fibroin gene that provides high tensile strength.</title>
        <authorList>
            <person name="Kono N."/>
            <person name="Nakamura H."/>
            <person name="Ohtoshi R."/>
            <person name="Tomita M."/>
            <person name="Numata K."/>
            <person name="Arakawa K."/>
        </authorList>
    </citation>
    <scope>NUCLEOTIDE SEQUENCE [LARGE SCALE GENOMIC DNA]</scope>
</reference>
<dbReference type="OrthoDB" id="10265800at2759"/>
<dbReference type="EMBL" id="BGZK01002329">
    <property type="protein sequence ID" value="GBP92987.1"/>
    <property type="molecule type" value="Genomic_DNA"/>
</dbReference>
<sequence length="73" mass="8554">MLRSGRWFERLAFVLTLPNILKVFNPNLYGYAEANTLAKIVWHISMLPNHFTITQDMPYMAEVWLNACKPMPK</sequence>
<proteinExistence type="predicted"/>
<keyword evidence="2" id="KW-1185">Reference proteome</keyword>